<organism evidence="2 3">
    <name type="scientific">Deinandra increscens subsp. villosa</name>
    <dbReference type="NCBI Taxonomy" id="3103831"/>
    <lineage>
        <taxon>Eukaryota</taxon>
        <taxon>Viridiplantae</taxon>
        <taxon>Streptophyta</taxon>
        <taxon>Embryophyta</taxon>
        <taxon>Tracheophyta</taxon>
        <taxon>Spermatophyta</taxon>
        <taxon>Magnoliopsida</taxon>
        <taxon>eudicotyledons</taxon>
        <taxon>Gunneridae</taxon>
        <taxon>Pentapetalae</taxon>
        <taxon>asterids</taxon>
        <taxon>campanulids</taxon>
        <taxon>Asterales</taxon>
        <taxon>Asteraceae</taxon>
        <taxon>Asteroideae</taxon>
        <taxon>Heliantheae alliance</taxon>
        <taxon>Madieae</taxon>
        <taxon>Madiinae</taxon>
        <taxon>Deinandra</taxon>
    </lineage>
</organism>
<reference evidence="2 3" key="1">
    <citation type="submission" date="2024-04" db="EMBL/GenBank/DDBJ databases">
        <title>The reference genome of an endangered Asteraceae, Deinandra increscens subsp. villosa, native to the Central Coast of California.</title>
        <authorList>
            <person name="Guilliams M."/>
            <person name="Hasenstab-Lehman K."/>
            <person name="Meyer R."/>
            <person name="Mcevoy S."/>
        </authorList>
    </citation>
    <scope>NUCLEOTIDE SEQUENCE [LARGE SCALE GENOMIC DNA]</scope>
    <source>
        <tissue evidence="2">Leaf</tissue>
    </source>
</reference>
<dbReference type="EMBL" id="JBCNJP010000018">
    <property type="protein sequence ID" value="KAK9063862.1"/>
    <property type="molecule type" value="Genomic_DNA"/>
</dbReference>
<name>A0AAP0D0L9_9ASTR</name>
<gene>
    <name evidence="2" type="ORF">SSX86_017734</name>
</gene>
<dbReference type="Proteomes" id="UP001408789">
    <property type="component" value="Unassembled WGS sequence"/>
</dbReference>
<dbReference type="InterPro" id="IPR039300">
    <property type="entry name" value="JASON"/>
</dbReference>
<dbReference type="PANTHER" id="PTHR33318:SF7">
    <property type="entry name" value="PROTEIN JASON"/>
    <property type="match status" value="1"/>
</dbReference>
<dbReference type="PANTHER" id="PTHR33318">
    <property type="entry name" value="ASPARTYL/GLUTAMYL-TRNA(ASN/GLN) AMIDOTRANSFERASE SUBUNIT"/>
    <property type="match status" value="1"/>
</dbReference>
<evidence type="ECO:0008006" key="4">
    <source>
        <dbReference type="Google" id="ProtNLM"/>
    </source>
</evidence>
<evidence type="ECO:0000313" key="3">
    <source>
        <dbReference type="Proteomes" id="UP001408789"/>
    </source>
</evidence>
<comment type="caution">
    <text evidence="2">The sequence shown here is derived from an EMBL/GenBank/DDBJ whole genome shotgun (WGS) entry which is preliminary data.</text>
</comment>
<accession>A0AAP0D0L9</accession>
<feature type="region of interest" description="Disordered" evidence="1">
    <location>
        <begin position="132"/>
        <end position="152"/>
    </location>
</feature>
<sequence>MLFSSFSCEFVEFLRRAMGCFSCCFRIKDDHRTQINRFSQPITAVHKEPVDHLASNCVWSLLPREDEDGDLSQCEDGRCGVTGSVLLEDELRAEVIIYLILGFERTKLYLIQANFLKACGTLPKTPVEIRKMEKSKDSKSHNGDTESTFNSRLPNAAIEEQLQKQPDQELQKQPDQLQSPVDLFQKWEDASDSSSHSSNSSSKPSVLYLSSKNTDSNSSNSVDGCGIVPAASTQCKNKSVHFESQSDSCSFSSKSSSPEIVKVPLKLHESPFDHTNSKPTPYPTPLKLTDDMQTPGTVFPSYGKNSRIRVQYLSSGIDPRNFLQLDTPIEEEYIEQSDKESPQSQVKLQESTTKNELNTCLTLSSWLPPKSNLEGCIDQSLAGQTPGDRPILGVVTSDWNADEVSFTPRWGDGNGIPNTTNKYSENQKVSWHATPFEERLEKALLEDNSIPKMKQLGETKCVEF</sequence>
<dbReference type="AlphaFoldDB" id="A0AAP0D0L9"/>
<feature type="region of interest" description="Disordered" evidence="1">
    <location>
        <begin position="188"/>
        <end position="221"/>
    </location>
</feature>
<feature type="region of interest" description="Disordered" evidence="1">
    <location>
        <begin position="270"/>
        <end position="300"/>
    </location>
</feature>
<dbReference type="GO" id="GO:0007142">
    <property type="term" value="P:male meiosis II"/>
    <property type="evidence" value="ECO:0007669"/>
    <property type="project" value="InterPro"/>
</dbReference>
<feature type="compositionally biased region" description="Basic and acidic residues" evidence="1">
    <location>
        <begin position="132"/>
        <end position="144"/>
    </location>
</feature>
<feature type="compositionally biased region" description="Low complexity" evidence="1">
    <location>
        <begin position="192"/>
        <end position="221"/>
    </location>
</feature>
<proteinExistence type="predicted"/>
<evidence type="ECO:0000313" key="2">
    <source>
        <dbReference type="EMBL" id="KAK9063862.1"/>
    </source>
</evidence>
<keyword evidence="3" id="KW-1185">Reference proteome</keyword>
<protein>
    <recommendedName>
        <fullName evidence="4">Protein JASON</fullName>
    </recommendedName>
</protein>
<evidence type="ECO:0000256" key="1">
    <source>
        <dbReference type="SAM" id="MobiDB-lite"/>
    </source>
</evidence>